<reference evidence="1 2" key="1">
    <citation type="submission" date="2022-10" db="EMBL/GenBank/DDBJ databases">
        <title>Luteolibacter flavescens strain MCCC 1K03193, whole genome shotgun sequencing project.</title>
        <authorList>
            <person name="Zhao G."/>
            <person name="Shen L."/>
        </authorList>
    </citation>
    <scope>NUCLEOTIDE SEQUENCE [LARGE SCALE GENOMIC DNA]</scope>
    <source>
        <strain evidence="1 2">MCCC 1K03193</strain>
    </source>
</reference>
<proteinExistence type="predicted"/>
<gene>
    <name evidence="1" type="ORF">OKA04_15975</name>
</gene>
<protein>
    <submittedName>
        <fullName evidence="1">Uncharacterized protein</fullName>
    </submittedName>
</protein>
<evidence type="ECO:0000313" key="1">
    <source>
        <dbReference type="EMBL" id="MCW1886236.1"/>
    </source>
</evidence>
<dbReference type="EMBL" id="JAPDDS010000009">
    <property type="protein sequence ID" value="MCW1886236.1"/>
    <property type="molecule type" value="Genomic_DNA"/>
</dbReference>
<accession>A0ABT3FSM2</accession>
<keyword evidence="2" id="KW-1185">Reference proteome</keyword>
<dbReference type="RefSeq" id="WP_264502194.1">
    <property type="nucleotide sequence ID" value="NZ_JAPDDS010000009.1"/>
</dbReference>
<dbReference type="Proteomes" id="UP001207930">
    <property type="component" value="Unassembled WGS sequence"/>
</dbReference>
<comment type="caution">
    <text evidence="1">The sequence shown here is derived from an EMBL/GenBank/DDBJ whole genome shotgun (WGS) entry which is preliminary data.</text>
</comment>
<sequence length="343" mass="37579">MKTIFACIAVLGIQGGKAGEIVGIVWQTPQEVLAAIDPGKTPDTPTVWHSPRGPVVMHGDLFGDGRHLALVGTEGTSWAIAKDGAWEMAGGLDVPPAWVPPGKTTQDPEYGQYYRCKPPQVPFVLKDLDGDRIPEVLVAFSNDGFSTGYAVARRKDSGIELTSISSQRGEPEWIGGYLVVTTSFWGGRWSGFGNTYYKWKGDTAVKMAEWLELGGADKPERTIAVRHRDDGKGQAFEIVEEGNGSWNVRTCVLKGTDETEDEKDFARIRLTPIPEKPGHELQWNAAPANDALVFELITGIPGEVMKFPYGKDENYDFRTAVASIRLEVEGSEEAKAILKRVSR</sequence>
<name>A0ABT3FSM2_9BACT</name>
<evidence type="ECO:0000313" key="2">
    <source>
        <dbReference type="Proteomes" id="UP001207930"/>
    </source>
</evidence>
<organism evidence="1 2">
    <name type="scientific">Luteolibacter flavescens</name>
    <dbReference type="NCBI Taxonomy" id="1859460"/>
    <lineage>
        <taxon>Bacteria</taxon>
        <taxon>Pseudomonadati</taxon>
        <taxon>Verrucomicrobiota</taxon>
        <taxon>Verrucomicrobiia</taxon>
        <taxon>Verrucomicrobiales</taxon>
        <taxon>Verrucomicrobiaceae</taxon>
        <taxon>Luteolibacter</taxon>
    </lineage>
</organism>